<comment type="caution">
    <text evidence="3">The sequence shown here is derived from an EMBL/GenBank/DDBJ whole genome shotgun (WGS) entry which is preliminary data.</text>
</comment>
<dbReference type="PROSITE" id="PS51257">
    <property type="entry name" value="PROKAR_LIPOPROTEIN"/>
    <property type="match status" value="1"/>
</dbReference>
<feature type="compositionally biased region" description="Low complexity" evidence="1">
    <location>
        <begin position="21"/>
        <end position="41"/>
    </location>
</feature>
<keyword evidence="2" id="KW-0732">Signal</keyword>
<dbReference type="Proteomes" id="UP000580797">
    <property type="component" value="Unassembled WGS sequence"/>
</dbReference>
<evidence type="ECO:0000313" key="3">
    <source>
        <dbReference type="EMBL" id="MBB5511592.1"/>
    </source>
</evidence>
<reference evidence="3 4" key="1">
    <citation type="submission" date="2020-08" db="EMBL/GenBank/DDBJ databases">
        <title>Sequencing the genomes of 1000 actinobacteria strains.</title>
        <authorList>
            <person name="Klenk H.-P."/>
        </authorList>
    </citation>
    <scope>NUCLEOTIDE SEQUENCE [LARGE SCALE GENOMIC DNA]</scope>
    <source>
        <strain evidence="3 4">DSM 105783</strain>
    </source>
</reference>
<organism evidence="3 4">
    <name type="scientific">Neomicrococcus aestuarii</name>
    <dbReference type="NCBI Taxonomy" id="556325"/>
    <lineage>
        <taxon>Bacteria</taxon>
        <taxon>Bacillati</taxon>
        <taxon>Actinomycetota</taxon>
        <taxon>Actinomycetes</taxon>
        <taxon>Micrococcales</taxon>
        <taxon>Micrococcaceae</taxon>
        <taxon>Neomicrococcus</taxon>
    </lineage>
</organism>
<sequence>MKKKYLIAVPFALALAVTGCSSSGGSSSSSASSSSASGASSSAATSAASTSASSSAAASSSETSAASSSAVAGGAVGGYTAEELEAIVTKLSKGETGAVVMSEAKLLASADQSEELVKSMKITPATCADLQAISDISSKLDSVNVAAYTAADAAAGTSSGITLMSYEDSSQLNSDMSKFGDMDAQCKTYSLEMQGLEVKAAVKSLDISTDADSATALQQDIAIMDQKVSTYIAQAVKGNVAISATTTGDTAAEGVAKLEKLVNAAVAELK</sequence>
<gene>
    <name evidence="3" type="ORF">HD598_000279</name>
</gene>
<feature type="signal peptide" evidence="2">
    <location>
        <begin position="1"/>
        <end position="22"/>
    </location>
</feature>
<evidence type="ECO:0008006" key="5">
    <source>
        <dbReference type="Google" id="ProtNLM"/>
    </source>
</evidence>
<name>A0A7W8TRI4_9MICC</name>
<evidence type="ECO:0000256" key="1">
    <source>
        <dbReference type="SAM" id="MobiDB-lite"/>
    </source>
</evidence>
<proteinExistence type="predicted"/>
<feature type="chain" id="PRO_5039058120" description="PknH-like extracellular domain-containing protein" evidence="2">
    <location>
        <begin position="23"/>
        <end position="270"/>
    </location>
</feature>
<evidence type="ECO:0000256" key="2">
    <source>
        <dbReference type="SAM" id="SignalP"/>
    </source>
</evidence>
<dbReference type="EMBL" id="JACHDR010000001">
    <property type="protein sequence ID" value="MBB5511592.1"/>
    <property type="molecule type" value="Genomic_DNA"/>
</dbReference>
<accession>A0A7W8TRI4</accession>
<dbReference type="RefSeq" id="WP_183663316.1">
    <property type="nucleotide sequence ID" value="NZ_BAAARH010000009.1"/>
</dbReference>
<protein>
    <recommendedName>
        <fullName evidence="5">PknH-like extracellular domain-containing protein</fullName>
    </recommendedName>
</protein>
<evidence type="ECO:0000313" key="4">
    <source>
        <dbReference type="Proteomes" id="UP000580797"/>
    </source>
</evidence>
<dbReference type="AlphaFoldDB" id="A0A7W8TRI4"/>
<feature type="region of interest" description="Disordered" evidence="1">
    <location>
        <begin position="19"/>
        <end position="41"/>
    </location>
</feature>